<protein>
    <submittedName>
        <fullName evidence="6">Aspartate aminotransferase family protein</fullName>
    </submittedName>
</protein>
<name>A0A246JEB7_9BURK</name>
<evidence type="ECO:0000256" key="3">
    <source>
        <dbReference type="ARBA" id="ARBA00023239"/>
    </source>
</evidence>
<accession>A0A246JEB7</accession>
<gene>
    <name evidence="6" type="ORF">CDN99_12340</name>
</gene>
<evidence type="ECO:0000313" key="6">
    <source>
        <dbReference type="EMBL" id="OWQ90939.1"/>
    </source>
</evidence>
<dbReference type="PANTHER" id="PTHR42735">
    <property type="match status" value="1"/>
</dbReference>
<dbReference type="Gene3D" id="3.40.640.10">
    <property type="entry name" value="Type I PLP-dependent aspartate aminotransferase-like (Major domain)"/>
    <property type="match status" value="1"/>
</dbReference>
<feature type="modified residue" description="N6-(pyridoxal phosphate)lysine" evidence="4">
    <location>
        <position position="251"/>
    </location>
</feature>
<dbReference type="InterPro" id="IPR015421">
    <property type="entry name" value="PyrdxlP-dep_Trfase_major"/>
</dbReference>
<dbReference type="GO" id="GO:0016020">
    <property type="term" value="C:membrane"/>
    <property type="evidence" value="ECO:0007669"/>
    <property type="project" value="GOC"/>
</dbReference>
<keyword evidence="2 4" id="KW-0663">Pyridoxal phosphate</keyword>
<dbReference type="GO" id="GO:0019752">
    <property type="term" value="P:carboxylic acid metabolic process"/>
    <property type="evidence" value="ECO:0007669"/>
    <property type="project" value="InterPro"/>
</dbReference>
<keyword evidence="7" id="KW-1185">Reference proteome</keyword>
<dbReference type="InterPro" id="IPR015424">
    <property type="entry name" value="PyrdxlP-dep_Trfase"/>
</dbReference>
<keyword evidence="3 5" id="KW-0456">Lyase</keyword>
<evidence type="ECO:0000256" key="5">
    <source>
        <dbReference type="RuleBase" id="RU000382"/>
    </source>
</evidence>
<keyword evidence="6" id="KW-0808">Transferase</keyword>
<dbReference type="SUPFAM" id="SSF53383">
    <property type="entry name" value="PLP-dependent transferases"/>
    <property type="match status" value="1"/>
</dbReference>
<dbReference type="Proteomes" id="UP000197468">
    <property type="component" value="Unassembled WGS sequence"/>
</dbReference>
<dbReference type="EMBL" id="NIOF01000004">
    <property type="protein sequence ID" value="OWQ90939.1"/>
    <property type="molecule type" value="Genomic_DNA"/>
</dbReference>
<dbReference type="GO" id="GO:0008117">
    <property type="term" value="F:sphinganine-1-phosphate aldolase activity"/>
    <property type="evidence" value="ECO:0007669"/>
    <property type="project" value="TreeGrafter"/>
</dbReference>
<reference evidence="6 7" key="1">
    <citation type="journal article" date="2008" name="Int. J. Syst. Evol. Microbiol.">
        <title>Description of Roseateles aquatilis sp. nov. and Roseateles terrae sp. nov., in the class Betaproteobacteria, and emended description of the genus Roseateles.</title>
        <authorList>
            <person name="Gomila M."/>
            <person name="Bowien B."/>
            <person name="Falsen E."/>
            <person name="Moore E.R."/>
            <person name="Lalucat J."/>
        </authorList>
    </citation>
    <scope>NUCLEOTIDE SEQUENCE [LARGE SCALE GENOMIC DNA]</scope>
    <source>
        <strain evidence="6 7">CCUG 48205</strain>
    </source>
</reference>
<evidence type="ECO:0000256" key="1">
    <source>
        <dbReference type="ARBA" id="ARBA00001933"/>
    </source>
</evidence>
<comment type="cofactor">
    <cofactor evidence="1 4 5">
        <name>pyridoxal 5'-phosphate</name>
        <dbReference type="ChEBI" id="CHEBI:597326"/>
    </cofactor>
</comment>
<dbReference type="AlphaFoldDB" id="A0A246JEB7"/>
<organism evidence="6 7">
    <name type="scientific">Roseateles aquatilis</name>
    <dbReference type="NCBI Taxonomy" id="431061"/>
    <lineage>
        <taxon>Bacteria</taxon>
        <taxon>Pseudomonadati</taxon>
        <taxon>Pseudomonadota</taxon>
        <taxon>Betaproteobacteria</taxon>
        <taxon>Burkholderiales</taxon>
        <taxon>Sphaerotilaceae</taxon>
        <taxon>Roseateles</taxon>
    </lineage>
</organism>
<dbReference type="Gene3D" id="3.90.1150.170">
    <property type="match status" value="1"/>
</dbReference>
<dbReference type="GO" id="GO:0030149">
    <property type="term" value="P:sphingolipid catabolic process"/>
    <property type="evidence" value="ECO:0007669"/>
    <property type="project" value="TreeGrafter"/>
</dbReference>
<dbReference type="PANTHER" id="PTHR42735:SF6">
    <property type="entry name" value="SPHINGOSINE-1-PHOSPHATE LYASE 1"/>
    <property type="match status" value="1"/>
</dbReference>
<dbReference type="GO" id="GO:0030170">
    <property type="term" value="F:pyridoxal phosphate binding"/>
    <property type="evidence" value="ECO:0007669"/>
    <property type="project" value="InterPro"/>
</dbReference>
<dbReference type="GO" id="GO:0008483">
    <property type="term" value="F:transaminase activity"/>
    <property type="evidence" value="ECO:0007669"/>
    <property type="project" value="UniProtKB-KW"/>
</dbReference>
<comment type="similarity">
    <text evidence="5">Belongs to the group II decarboxylase family.</text>
</comment>
<evidence type="ECO:0000256" key="4">
    <source>
        <dbReference type="PIRSR" id="PIRSR602129-50"/>
    </source>
</evidence>
<evidence type="ECO:0000313" key="7">
    <source>
        <dbReference type="Proteomes" id="UP000197468"/>
    </source>
</evidence>
<sequence>MSDADFLGNEEGLKRSLEMLLQTHAQSGAQPLPADLPDTGLGASAALELLAPLVLGGAAHLGAASSLAHMDPPTPWITWATTLWNASLNQNLLHPATAPVARRIEEAVVNWLAPYFGMSGGHITPGSTLANLTALWAARECAGIDEVVASDSAHLSIAKAAHILGLRFRQVATDATGAMLADQVPTDLSRAALVLTAGTTSTGVIDPLHLASEAAWAHVDAAWAGPLRLTRYRTLLNGIERANSVAVSAHKWLFQPKESALILFRDNAEASAAISFGGAYLAVPNVGILGSHGATAVPLLATLLAWGRQGLAERIERCVEISDSLAGFIKNDARLQLLAEPQSGVVVWRPARQDRFDDLLAALPPGMVSTTTIKGERWLRNVAANPNADVTTLLENLATALEMCLN</sequence>
<dbReference type="InterPro" id="IPR050477">
    <property type="entry name" value="GrpII_AminoAcid_Decarb"/>
</dbReference>
<comment type="caution">
    <text evidence="6">The sequence shown here is derived from an EMBL/GenBank/DDBJ whole genome shotgun (WGS) entry which is preliminary data.</text>
</comment>
<keyword evidence="6" id="KW-0032">Aminotransferase</keyword>
<dbReference type="OrthoDB" id="9803665at2"/>
<evidence type="ECO:0000256" key="2">
    <source>
        <dbReference type="ARBA" id="ARBA00022898"/>
    </source>
</evidence>
<dbReference type="InterPro" id="IPR002129">
    <property type="entry name" value="PyrdxlP-dep_de-COase"/>
</dbReference>
<dbReference type="Pfam" id="PF00282">
    <property type="entry name" value="Pyridoxal_deC"/>
    <property type="match status" value="1"/>
</dbReference>
<dbReference type="RefSeq" id="WP_088385145.1">
    <property type="nucleotide sequence ID" value="NZ_NIOF01000004.1"/>
</dbReference>
<proteinExistence type="inferred from homology"/>